<feature type="region of interest" description="Disordered" evidence="6">
    <location>
        <begin position="346"/>
        <end position="401"/>
    </location>
</feature>
<evidence type="ECO:0000256" key="2">
    <source>
        <dbReference type="ARBA" id="ARBA00022692"/>
    </source>
</evidence>
<name>A0A0D2FH49_9EURO</name>
<feature type="transmembrane region" description="Helical" evidence="7">
    <location>
        <begin position="142"/>
        <end position="162"/>
    </location>
</feature>
<protein>
    <recommendedName>
        <fullName evidence="8">TLC domain-containing protein</fullName>
    </recommendedName>
</protein>
<evidence type="ECO:0000256" key="1">
    <source>
        <dbReference type="ARBA" id="ARBA00004141"/>
    </source>
</evidence>
<feature type="domain" description="TLC" evidence="8">
    <location>
        <begin position="68"/>
        <end position="323"/>
    </location>
</feature>
<evidence type="ECO:0000256" key="3">
    <source>
        <dbReference type="ARBA" id="ARBA00022989"/>
    </source>
</evidence>
<keyword evidence="2 5" id="KW-0812">Transmembrane</keyword>
<sequence>MLDPLPPPPPWLVNWIKPYSDALYLPSLPYHIHEVLGAFVLYQTTQSIISPILSNILFPHIYPKLNRRTRINWDVHVVSLLQSLVINSAALWVMFTDKERKDMNSSAVERIYGYTGASGLIQGLAAGYFVWDLVVSTRYLKIFGPGILAHAVTALAVFALGFRPFCNYYGPVFILYELSTPFLNIHWFCDKLNMTGGKLQWYNGMLLLSVFFGCRLIWGTYQSLRVYQDVWHTMHLNTQPGPVLREISGSPHSSIFVPRDGQLCLGDTSCISAQSEVMKFTGSHTPAIPFWLALVYLACNLVLNTLNFYWFGKMIETVRKRFEGKPHNDFPRERKRKQSMVELAASELDYDTLSGPKTPYEEKEDELGKAATPPKDAELAKGTEFAKSTAVSDGNLEVKKR</sequence>
<organism evidence="9 10">
    <name type="scientific">Phialophora macrospora</name>
    <dbReference type="NCBI Taxonomy" id="1851006"/>
    <lineage>
        <taxon>Eukaryota</taxon>
        <taxon>Fungi</taxon>
        <taxon>Dikarya</taxon>
        <taxon>Ascomycota</taxon>
        <taxon>Pezizomycotina</taxon>
        <taxon>Eurotiomycetes</taxon>
        <taxon>Chaetothyriomycetidae</taxon>
        <taxon>Chaetothyriales</taxon>
        <taxon>Herpotrichiellaceae</taxon>
        <taxon>Phialophora</taxon>
    </lineage>
</organism>
<dbReference type="Pfam" id="PF03798">
    <property type="entry name" value="TRAM_LAG1_CLN8"/>
    <property type="match status" value="1"/>
</dbReference>
<dbReference type="GO" id="GO:0005783">
    <property type="term" value="C:endoplasmic reticulum"/>
    <property type="evidence" value="ECO:0007669"/>
    <property type="project" value="TreeGrafter"/>
</dbReference>
<accession>A0A0D2FH49</accession>
<dbReference type="InterPro" id="IPR050846">
    <property type="entry name" value="TLCD"/>
</dbReference>
<dbReference type="STRING" id="5601.A0A0D2FH49"/>
<dbReference type="HOGENOM" id="CLU_034597_0_1_1"/>
<dbReference type="PANTHER" id="PTHR13439">
    <property type="entry name" value="CT120 PROTEIN"/>
    <property type="match status" value="1"/>
</dbReference>
<gene>
    <name evidence="9" type="ORF">PV04_08280</name>
</gene>
<dbReference type="EMBL" id="KN846960">
    <property type="protein sequence ID" value="KIW66075.1"/>
    <property type="molecule type" value="Genomic_DNA"/>
</dbReference>
<dbReference type="PANTHER" id="PTHR13439:SF0">
    <property type="entry name" value="TOPOISOMERASE I DAMAGE AFFECTED PROTEIN 4"/>
    <property type="match status" value="1"/>
</dbReference>
<dbReference type="GO" id="GO:0055088">
    <property type="term" value="P:lipid homeostasis"/>
    <property type="evidence" value="ECO:0007669"/>
    <property type="project" value="TreeGrafter"/>
</dbReference>
<comment type="subcellular location">
    <subcellularLocation>
        <location evidence="1">Membrane</location>
        <topology evidence="1">Multi-pass membrane protein</topology>
    </subcellularLocation>
</comment>
<evidence type="ECO:0000313" key="10">
    <source>
        <dbReference type="Proteomes" id="UP000054266"/>
    </source>
</evidence>
<dbReference type="SMART" id="SM00724">
    <property type="entry name" value="TLC"/>
    <property type="match status" value="1"/>
</dbReference>
<feature type="transmembrane region" description="Helical" evidence="7">
    <location>
        <begin position="168"/>
        <end position="189"/>
    </location>
</feature>
<dbReference type="Proteomes" id="UP000054266">
    <property type="component" value="Unassembled WGS sequence"/>
</dbReference>
<dbReference type="InterPro" id="IPR006634">
    <property type="entry name" value="TLC-dom"/>
</dbReference>
<reference evidence="9 10" key="1">
    <citation type="submission" date="2015-01" db="EMBL/GenBank/DDBJ databases">
        <title>The Genome Sequence of Capronia semiimmersa CBS27337.</title>
        <authorList>
            <consortium name="The Broad Institute Genomics Platform"/>
            <person name="Cuomo C."/>
            <person name="de Hoog S."/>
            <person name="Gorbushina A."/>
            <person name="Stielow B."/>
            <person name="Teixiera M."/>
            <person name="Abouelleil A."/>
            <person name="Chapman S.B."/>
            <person name="Priest M."/>
            <person name="Young S.K."/>
            <person name="Wortman J."/>
            <person name="Nusbaum C."/>
            <person name="Birren B."/>
        </authorList>
    </citation>
    <scope>NUCLEOTIDE SEQUENCE [LARGE SCALE GENOMIC DNA]</scope>
    <source>
        <strain evidence="9 10">CBS 27337</strain>
    </source>
</reference>
<proteinExistence type="predicted"/>
<feature type="transmembrane region" description="Helical" evidence="7">
    <location>
        <begin position="73"/>
        <end position="95"/>
    </location>
</feature>
<evidence type="ECO:0000256" key="4">
    <source>
        <dbReference type="ARBA" id="ARBA00023136"/>
    </source>
</evidence>
<keyword evidence="4 5" id="KW-0472">Membrane</keyword>
<feature type="transmembrane region" description="Helical" evidence="7">
    <location>
        <begin position="35"/>
        <end position="61"/>
    </location>
</feature>
<feature type="transmembrane region" description="Helical" evidence="7">
    <location>
        <begin position="111"/>
        <end position="130"/>
    </location>
</feature>
<dbReference type="PROSITE" id="PS50922">
    <property type="entry name" value="TLC"/>
    <property type="match status" value="1"/>
</dbReference>
<keyword evidence="3 7" id="KW-1133">Transmembrane helix</keyword>
<evidence type="ECO:0000256" key="6">
    <source>
        <dbReference type="SAM" id="MobiDB-lite"/>
    </source>
</evidence>
<keyword evidence="10" id="KW-1185">Reference proteome</keyword>
<evidence type="ECO:0000313" key="9">
    <source>
        <dbReference type="EMBL" id="KIW66075.1"/>
    </source>
</evidence>
<evidence type="ECO:0000256" key="5">
    <source>
        <dbReference type="PROSITE-ProRule" id="PRU00205"/>
    </source>
</evidence>
<dbReference type="AlphaFoldDB" id="A0A0D2FH49"/>
<feature type="transmembrane region" description="Helical" evidence="7">
    <location>
        <begin position="288"/>
        <end position="311"/>
    </location>
</feature>
<evidence type="ECO:0000259" key="8">
    <source>
        <dbReference type="PROSITE" id="PS50922"/>
    </source>
</evidence>
<dbReference type="GO" id="GO:0016020">
    <property type="term" value="C:membrane"/>
    <property type="evidence" value="ECO:0007669"/>
    <property type="project" value="UniProtKB-SubCell"/>
</dbReference>
<evidence type="ECO:0000256" key="7">
    <source>
        <dbReference type="SAM" id="Phobius"/>
    </source>
</evidence>
<feature type="transmembrane region" description="Helical" evidence="7">
    <location>
        <begin position="201"/>
        <end position="221"/>
    </location>
</feature>